<sequence>MITLHSQDGAPFEPFELLPPAQVSQHWVKEQEEYRKKGPRWSSPLYAKVIASDTERDTDFHHQATLVLAERGFAGPAVARVLGTSLRSVRSHLSTPSATLSAERQEVAKRHAIEAHNMTKRGKAPFDVEAYLIANELVSEAEASWLGDEPFRSRPSREKVHRYRVDGTLSQKRIAKLLGITRQAVGKIVQSLN</sequence>
<evidence type="ECO:0000313" key="1">
    <source>
        <dbReference type="EMBL" id="MEI9409904.1"/>
    </source>
</evidence>
<dbReference type="RefSeq" id="WP_337106833.1">
    <property type="nucleotide sequence ID" value="NZ_JAPYKS010000009.1"/>
</dbReference>
<keyword evidence="2" id="KW-1185">Reference proteome</keyword>
<comment type="caution">
    <text evidence="1">The sequence shown here is derived from an EMBL/GenBank/DDBJ whole genome shotgun (WGS) entry which is preliminary data.</text>
</comment>
<gene>
    <name evidence="1" type="ORF">O7A60_14125</name>
</gene>
<evidence type="ECO:0000313" key="2">
    <source>
        <dbReference type="Proteomes" id="UP001387293"/>
    </source>
</evidence>
<organism evidence="1 2">
    <name type="scientific">Mesorhizobium salmacidum</name>
    <dbReference type="NCBI Taxonomy" id="3015171"/>
    <lineage>
        <taxon>Bacteria</taxon>
        <taxon>Pseudomonadati</taxon>
        <taxon>Pseudomonadota</taxon>
        <taxon>Alphaproteobacteria</taxon>
        <taxon>Hyphomicrobiales</taxon>
        <taxon>Phyllobacteriaceae</taxon>
        <taxon>Mesorhizobium</taxon>
    </lineage>
</organism>
<accession>A0ABU8KW14</accession>
<reference evidence="1 2" key="1">
    <citation type="submission" date="2022-12" db="EMBL/GenBank/DDBJ databases">
        <authorList>
            <person name="Muema E."/>
        </authorList>
    </citation>
    <scope>NUCLEOTIDE SEQUENCE [LARGE SCALE GENOMIC DNA]</scope>
    <source>
        <strain evidence="2">1326</strain>
    </source>
</reference>
<dbReference type="EMBL" id="JAPYKS010000009">
    <property type="protein sequence ID" value="MEI9409904.1"/>
    <property type="molecule type" value="Genomic_DNA"/>
</dbReference>
<protein>
    <submittedName>
        <fullName evidence="1">Uncharacterized protein</fullName>
    </submittedName>
</protein>
<dbReference type="Proteomes" id="UP001387293">
    <property type="component" value="Unassembled WGS sequence"/>
</dbReference>
<name>A0ABU8KW14_9HYPH</name>
<proteinExistence type="predicted"/>